<feature type="transmembrane region" description="Helical" evidence="5">
    <location>
        <begin position="60"/>
        <end position="81"/>
    </location>
</feature>
<evidence type="ECO:0000256" key="5">
    <source>
        <dbReference type="SAM" id="Phobius"/>
    </source>
</evidence>
<protein>
    <recommendedName>
        <fullName evidence="6">Major facilitator superfamily (MFS) profile domain-containing protein</fullName>
    </recommendedName>
</protein>
<keyword evidence="8" id="KW-1185">Reference proteome</keyword>
<keyword evidence="2 5" id="KW-0812">Transmembrane</keyword>
<dbReference type="InterPro" id="IPR011701">
    <property type="entry name" value="MFS"/>
</dbReference>
<dbReference type="SUPFAM" id="SSF103473">
    <property type="entry name" value="MFS general substrate transporter"/>
    <property type="match status" value="1"/>
</dbReference>
<dbReference type="EMBL" id="BAAAQX010000004">
    <property type="protein sequence ID" value="GAA2206638.1"/>
    <property type="molecule type" value="Genomic_DNA"/>
</dbReference>
<proteinExistence type="predicted"/>
<evidence type="ECO:0000313" key="8">
    <source>
        <dbReference type="Proteomes" id="UP001499843"/>
    </source>
</evidence>
<evidence type="ECO:0000256" key="2">
    <source>
        <dbReference type="ARBA" id="ARBA00022692"/>
    </source>
</evidence>
<evidence type="ECO:0000313" key="7">
    <source>
        <dbReference type="EMBL" id="GAA2206638.1"/>
    </source>
</evidence>
<dbReference type="Gene3D" id="1.20.1250.20">
    <property type="entry name" value="MFS general substrate transporter like domains"/>
    <property type="match status" value="1"/>
</dbReference>
<sequence length="196" mass="21745">MSSVDVEKVVGESRFNRFHLMREWSLSPVEGGLIGSYGFFGMMLGAICFGVLADRFGRRNVLVVSVFLFSVFMFLCAFATGPVSFSLFRFVGGVGIGGILAPALALLMLPGLGWRSLYWVAILPVPFLPFMVRHFASRPRCCWPRDGRTSCARSWPASTPTPRSLPARCWRWTRGRAPAAFPWPSCSGTAARWPRS</sequence>
<feature type="domain" description="Major facilitator superfamily (MFS) profile" evidence="6">
    <location>
        <begin position="1"/>
        <end position="196"/>
    </location>
</feature>
<feature type="transmembrane region" description="Helical" evidence="5">
    <location>
        <begin position="116"/>
        <end position="136"/>
    </location>
</feature>
<comment type="subcellular location">
    <subcellularLocation>
        <location evidence="1">Cell membrane</location>
        <topology evidence="1">Multi-pass membrane protein</topology>
    </subcellularLocation>
</comment>
<evidence type="ECO:0000256" key="3">
    <source>
        <dbReference type="ARBA" id="ARBA00022989"/>
    </source>
</evidence>
<feature type="transmembrane region" description="Helical" evidence="5">
    <location>
        <begin position="34"/>
        <end position="53"/>
    </location>
</feature>
<dbReference type="RefSeq" id="WP_344473027.1">
    <property type="nucleotide sequence ID" value="NZ_BAAAQX010000004.1"/>
</dbReference>
<accession>A0ABP5P4M1</accession>
<feature type="transmembrane region" description="Helical" evidence="5">
    <location>
        <begin position="87"/>
        <end position="109"/>
    </location>
</feature>
<dbReference type="PROSITE" id="PS50850">
    <property type="entry name" value="MFS"/>
    <property type="match status" value="1"/>
</dbReference>
<reference evidence="8" key="1">
    <citation type="journal article" date="2019" name="Int. J. Syst. Evol. Microbiol.">
        <title>The Global Catalogue of Microorganisms (GCM) 10K type strain sequencing project: providing services to taxonomists for standard genome sequencing and annotation.</title>
        <authorList>
            <consortium name="The Broad Institute Genomics Platform"/>
            <consortium name="The Broad Institute Genome Sequencing Center for Infectious Disease"/>
            <person name="Wu L."/>
            <person name="Ma J."/>
        </authorList>
    </citation>
    <scope>NUCLEOTIDE SEQUENCE [LARGE SCALE GENOMIC DNA]</scope>
    <source>
        <strain evidence="8">JCM 16114</strain>
    </source>
</reference>
<comment type="caution">
    <text evidence="7">The sequence shown here is derived from an EMBL/GenBank/DDBJ whole genome shotgun (WGS) entry which is preliminary data.</text>
</comment>
<organism evidence="7 8">
    <name type="scientific">Nonomuraea monospora</name>
    <dbReference type="NCBI Taxonomy" id="568818"/>
    <lineage>
        <taxon>Bacteria</taxon>
        <taxon>Bacillati</taxon>
        <taxon>Actinomycetota</taxon>
        <taxon>Actinomycetes</taxon>
        <taxon>Streptosporangiales</taxon>
        <taxon>Streptosporangiaceae</taxon>
        <taxon>Nonomuraea</taxon>
    </lineage>
</organism>
<keyword evidence="3 5" id="KW-1133">Transmembrane helix</keyword>
<dbReference type="Proteomes" id="UP001499843">
    <property type="component" value="Unassembled WGS sequence"/>
</dbReference>
<dbReference type="PANTHER" id="PTHR24064">
    <property type="entry name" value="SOLUTE CARRIER FAMILY 22 MEMBER"/>
    <property type="match status" value="1"/>
</dbReference>
<keyword evidence="4 5" id="KW-0472">Membrane</keyword>
<evidence type="ECO:0000256" key="1">
    <source>
        <dbReference type="ARBA" id="ARBA00004651"/>
    </source>
</evidence>
<evidence type="ECO:0000259" key="6">
    <source>
        <dbReference type="PROSITE" id="PS50850"/>
    </source>
</evidence>
<name>A0ABP5P4M1_9ACTN</name>
<dbReference type="InterPro" id="IPR020846">
    <property type="entry name" value="MFS_dom"/>
</dbReference>
<dbReference type="InterPro" id="IPR036259">
    <property type="entry name" value="MFS_trans_sf"/>
</dbReference>
<gene>
    <name evidence="7" type="ORF">GCM10009850_020960</name>
</gene>
<dbReference type="Pfam" id="PF07690">
    <property type="entry name" value="MFS_1"/>
    <property type="match status" value="1"/>
</dbReference>
<evidence type="ECO:0000256" key="4">
    <source>
        <dbReference type="ARBA" id="ARBA00023136"/>
    </source>
</evidence>